<dbReference type="Proteomes" id="UP000265703">
    <property type="component" value="Unassembled WGS sequence"/>
</dbReference>
<keyword evidence="1" id="KW-1133">Transmembrane helix</keyword>
<evidence type="ECO:0000313" key="3">
    <source>
        <dbReference type="Proteomes" id="UP000265703"/>
    </source>
</evidence>
<evidence type="ECO:0000256" key="1">
    <source>
        <dbReference type="SAM" id="Phobius"/>
    </source>
</evidence>
<keyword evidence="3" id="KW-1185">Reference proteome</keyword>
<name>A0A397SQI5_9GLOM</name>
<proteinExistence type="predicted"/>
<protein>
    <submittedName>
        <fullName evidence="2">Uncharacterized protein</fullName>
    </submittedName>
</protein>
<keyword evidence="1" id="KW-0812">Transmembrane</keyword>
<dbReference type="OrthoDB" id="2441352at2759"/>
<comment type="caution">
    <text evidence="2">The sequence shown here is derived from an EMBL/GenBank/DDBJ whole genome shotgun (WGS) entry which is preliminary data.</text>
</comment>
<accession>A0A397SQI5</accession>
<organism evidence="2 3">
    <name type="scientific">Glomus cerebriforme</name>
    <dbReference type="NCBI Taxonomy" id="658196"/>
    <lineage>
        <taxon>Eukaryota</taxon>
        <taxon>Fungi</taxon>
        <taxon>Fungi incertae sedis</taxon>
        <taxon>Mucoromycota</taxon>
        <taxon>Glomeromycotina</taxon>
        <taxon>Glomeromycetes</taxon>
        <taxon>Glomerales</taxon>
        <taxon>Glomeraceae</taxon>
        <taxon>Glomus</taxon>
    </lineage>
</organism>
<gene>
    <name evidence="2" type="ORF">C1645_877519</name>
</gene>
<dbReference type="EMBL" id="QKYT01000272">
    <property type="protein sequence ID" value="RIA88268.1"/>
    <property type="molecule type" value="Genomic_DNA"/>
</dbReference>
<reference evidence="2 3" key="1">
    <citation type="submission" date="2018-06" db="EMBL/GenBank/DDBJ databases">
        <title>Comparative genomics reveals the genomic features of Rhizophagus irregularis, R. cerebriforme, R. diaphanum and Gigaspora rosea, and their symbiotic lifestyle signature.</title>
        <authorList>
            <person name="Morin E."/>
            <person name="San Clemente H."/>
            <person name="Chen E.C.H."/>
            <person name="De La Providencia I."/>
            <person name="Hainaut M."/>
            <person name="Kuo A."/>
            <person name="Kohler A."/>
            <person name="Murat C."/>
            <person name="Tang N."/>
            <person name="Roy S."/>
            <person name="Loubradou J."/>
            <person name="Henrissat B."/>
            <person name="Grigoriev I.V."/>
            <person name="Corradi N."/>
            <person name="Roux C."/>
            <person name="Martin F.M."/>
        </authorList>
    </citation>
    <scope>NUCLEOTIDE SEQUENCE [LARGE SCALE GENOMIC DNA]</scope>
    <source>
        <strain evidence="2 3">DAOM 227022</strain>
    </source>
</reference>
<sequence length="103" mass="11640">MKNSKKLEVLAKINSKRKYRAVDLIEYVLYNHNIIDNVENEKLLEWVPADTRMGFIKGNNLDVYGALLGIVLGFIVASIVASLWIAFKFIVILSSVASKLKKD</sequence>
<keyword evidence="1" id="KW-0472">Membrane</keyword>
<dbReference type="AlphaFoldDB" id="A0A397SQI5"/>
<feature type="transmembrane region" description="Helical" evidence="1">
    <location>
        <begin position="63"/>
        <end position="93"/>
    </location>
</feature>
<evidence type="ECO:0000313" key="2">
    <source>
        <dbReference type="EMBL" id="RIA88268.1"/>
    </source>
</evidence>